<name>A0A4U9C6G8_STRPY</name>
<gene>
    <name evidence="1" type="ORF">FGO82_05945</name>
    <name evidence="2" type="ORF">SAMEA1711581_00009</name>
</gene>
<evidence type="ECO:0000313" key="2">
    <source>
        <dbReference type="EMBL" id="VHC92927.1"/>
    </source>
</evidence>
<dbReference type="Proteomes" id="UP000353394">
    <property type="component" value="Unassembled WGS sequence"/>
</dbReference>
<reference evidence="2 4" key="1">
    <citation type="submission" date="2019-04" db="EMBL/GenBank/DDBJ databases">
        <authorList>
            <consortium name="Pathogen Informatics"/>
        </authorList>
    </citation>
    <scope>NUCLEOTIDE SEQUENCE [LARGE SCALE GENOMIC DNA]</scope>
    <source>
        <strain evidence="2 4">K36395</strain>
    </source>
</reference>
<dbReference type="Proteomes" id="UP000316580">
    <property type="component" value="Unassembled WGS sequence"/>
</dbReference>
<dbReference type="EMBL" id="CAAIJW010000001">
    <property type="protein sequence ID" value="VHC92927.1"/>
    <property type="molecule type" value="Genomic_DNA"/>
</dbReference>
<organism evidence="1 3">
    <name type="scientific">Streptococcus pyogenes</name>
    <dbReference type="NCBI Taxonomy" id="1314"/>
    <lineage>
        <taxon>Bacteria</taxon>
        <taxon>Bacillati</taxon>
        <taxon>Bacillota</taxon>
        <taxon>Bacilli</taxon>
        <taxon>Lactobacillales</taxon>
        <taxon>Streptococcaceae</taxon>
        <taxon>Streptococcus</taxon>
    </lineage>
</organism>
<evidence type="ECO:0000313" key="4">
    <source>
        <dbReference type="Proteomes" id="UP000353394"/>
    </source>
</evidence>
<reference evidence="1 3" key="2">
    <citation type="submission" date="2019-05" db="EMBL/GenBank/DDBJ databases">
        <title>Novel genomic isolates of S.pyogenes and S.dysgalactiae subsp. equisimilis associated to necrotising fasciitis (NSTI).</title>
        <authorList>
            <person name="Barrantes I."/>
        </authorList>
    </citation>
    <scope>NUCLEOTIDE SEQUENCE [LARGE SCALE GENOMIC DNA]</scope>
    <source>
        <strain evidence="1 3">SPY6028</strain>
    </source>
</reference>
<sequence length="118" mass="13518">MTKTTAQRKKSIYINGALEKVYDECSNGMRNRTFSGRVMDIAERYDVLMGLTEIPELTPQQQMILGEAVLGTFMDRNKIRYLHDAIADTEIDGCLDLAKIVRDLDYTQRLKLIESINI</sequence>
<dbReference type="EMBL" id="VCID01000508">
    <property type="protein sequence ID" value="TNY46998.1"/>
    <property type="molecule type" value="Genomic_DNA"/>
</dbReference>
<evidence type="ECO:0000313" key="3">
    <source>
        <dbReference type="Proteomes" id="UP000316580"/>
    </source>
</evidence>
<accession>A0A4U9C6G8</accession>
<evidence type="ECO:0000313" key="1">
    <source>
        <dbReference type="EMBL" id="TNY46998.1"/>
    </source>
</evidence>
<proteinExistence type="predicted"/>
<dbReference type="RefSeq" id="WP_003055891.1">
    <property type="nucleotide sequence ID" value="NZ_AP023389.1"/>
</dbReference>
<dbReference type="AlphaFoldDB" id="A0A4U9C6G8"/>
<protein>
    <submittedName>
        <fullName evidence="2">Phage protein</fullName>
    </submittedName>
</protein>
<comment type="caution">
    <text evidence="1">The sequence shown here is derived from an EMBL/GenBank/DDBJ whole genome shotgun (WGS) entry which is preliminary data.</text>
</comment>